<comment type="caution">
    <text evidence="2">The sequence shown here is derived from an EMBL/GenBank/DDBJ whole genome shotgun (WGS) entry which is preliminary data.</text>
</comment>
<dbReference type="EMBL" id="CAJNOE010004794">
    <property type="protein sequence ID" value="CAF1515558.1"/>
    <property type="molecule type" value="Genomic_DNA"/>
</dbReference>
<evidence type="ECO:0000256" key="1">
    <source>
        <dbReference type="SAM" id="SignalP"/>
    </source>
</evidence>
<organism evidence="2 3">
    <name type="scientific">Adineta steineri</name>
    <dbReference type="NCBI Taxonomy" id="433720"/>
    <lineage>
        <taxon>Eukaryota</taxon>
        <taxon>Metazoa</taxon>
        <taxon>Spiralia</taxon>
        <taxon>Gnathifera</taxon>
        <taxon>Rotifera</taxon>
        <taxon>Eurotatoria</taxon>
        <taxon>Bdelloidea</taxon>
        <taxon>Adinetida</taxon>
        <taxon>Adinetidae</taxon>
        <taxon>Adineta</taxon>
    </lineage>
</organism>
<accession>A0A815UDQ1</accession>
<reference evidence="2" key="1">
    <citation type="submission" date="2021-02" db="EMBL/GenBank/DDBJ databases">
        <authorList>
            <person name="Nowell W R."/>
        </authorList>
    </citation>
    <scope>NUCLEOTIDE SEQUENCE</scope>
</reference>
<dbReference type="AlphaFoldDB" id="A0A815UDQ1"/>
<keyword evidence="1" id="KW-0732">Signal</keyword>
<feature type="non-terminal residue" evidence="2">
    <location>
        <position position="1"/>
    </location>
</feature>
<sequence length="146" mass="16359">MHCPIVKWYLLSTIFLFDISLNFINCQTCIPLNTWPIIKPNWSNCSVLSDGTFTLNNIHAECMLLNVPINWNSSNLTTCTETIQIYVKRYFLLGYENTSHHLWRIPGGGGIPVSSLEFEAVTVVGALNGSVSVYVTDKRSVGESSR</sequence>
<proteinExistence type="predicted"/>
<name>A0A815UDQ1_9BILA</name>
<dbReference type="Proteomes" id="UP000663860">
    <property type="component" value="Unassembled WGS sequence"/>
</dbReference>
<evidence type="ECO:0000313" key="3">
    <source>
        <dbReference type="Proteomes" id="UP000663860"/>
    </source>
</evidence>
<evidence type="ECO:0000313" key="2">
    <source>
        <dbReference type="EMBL" id="CAF1515558.1"/>
    </source>
</evidence>
<gene>
    <name evidence="2" type="ORF">IZO911_LOCUS45660</name>
</gene>
<protein>
    <submittedName>
        <fullName evidence="2">Uncharacterized protein</fullName>
    </submittedName>
</protein>
<feature type="chain" id="PRO_5032489112" evidence="1">
    <location>
        <begin position="27"/>
        <end position="146"/>
    </location>
</feature>
<feature type="signal peptide" evidence="1">
    <location>
        <begin position="1"/>
        <end position="26"/>
    </location>
</feature>